<evidence type="ECO:0000313" key="2">
    <source>
        <dbReference type="EMBL" id="VDN24812.1"/>
    </source>
</evidence>
<reference evidence="2 4" key="2">
    <citation type="submission" date="2018-11" db="EMBL/GenBank/DDBJ databases">
        <authorList>
            <consortium name="Pathogen Informatics"/>
        </authorList>
    </citation>
    <scope>NUCLEOTIDE SEQUENCE [LARGE SCALE GENOMIC DNA]</scope>
</reference>
<dbReference type="WBParaSite" id="GPUH_0001482801-mRNA-1">
    <property type="protein sequence ID" value="GPUH_0001482801-mRNA-1"/>
    <property type="gene ID" value="GPUH_0001482801"/>
</dbReference>
<sequence length="68" mass="7573">MDSLSDEVWAKLPPPPGFEKLPAQIQAKLKEIHTQRGTHAERAAKYAQLFDSLPAEQKKLLGPPMPKP</sequence>
<protein>
    <submittedName>
        <fullName evidence="5 6">Transposase</fullName>
    </submittedName>
</protein>
<evidence type="ECO:0000256" key="1">
    <source>
        <dbReference type="SAM" id="MobiDB-lite"/>
    </source>
</evidence>
<evidence type="ECO:0000313" key="4">
    <source>
        <dbReference type="Proteomes" id="UP000271098"/>
    </source>
</evidence>
<dbReference type="WBParaSite" id="GPUH_0001482901-mRNA-1">
    <property type="protein sequence ID" value="GPUH_0001482901-mRNA-1"/>
    <property type="gene ID" value="GPUH_0001482901"/>
</dbReference>
<dbReference type="EMBL" id="UYRT01081676">
    <property type="protein sequence ID" value="VDN24813.1"/>
    <property type="molecule type" value="Genomic_DNA"/>
</dbReference>
<dbReference type="AlphaFoldDB" id="A0A183E1G8"/>
<feature type="region of interest" description="Disordered" evidence="1">
    <location>
        <begin position="1"/>
        <end position="20"/>
    </location>
</feature>
<accession>A0A183E1G8</accession>
<dbReference type="Proteomes" id="UP000271098">
    <property type="component" value="Unassembled WGS sequence"/>
</dbReference>
<keyword evidence="4" id="KW-1185">Reference proteome</keyword>
<organism evidence="5">
    <name type="scientific">Gongylonema pulchrum</name>
    <dbReference type="NCBI Taxonomy" id="637853"/>
    <lineage>
        <taxon>Eukaryota</taxon>
        <taxon>Metazoa</taxon>
        <taxon>Ecdysozoa</taxon>
        <taxon>Nematoda</taxon>
        <taxon>Chromadorea</taxon>
        <taxon>Rhabditida</taxon>
        <taxon>Spirurina</taxon>
        <taxon>Spiruromorpha</taxon>
        <taxon>Spiruroidea</taxon>
        <taxon>Gongylonematidae</taxon>
        <taxon>Gongylonema</taxon>
    </lineage>
</organism>
<reference evidence="5 6" key="1">
    <citation type="submission" date="2016-06" db="UniProtKB">
        <authorList>
            <consortium name="WormBaseParasite"/>
        </authorList>
    </citation>
    <scope>IDENTIFICATION</scope>
</reference>
<evidence type="ECO:0000313" key="3">
    <source>
        <dbReference type="EMBL" id="VDN24813.1"/>
    </source>
</evidence>
<dbReference type="OrthoDB" id="5799464at2759"/>
<proteinExistence type="predicted"/>
<evidence type="ECO:0000313" key="5">
    <source>
        <dbReference type="WBParaSite" id="GPUH_0001482801-mRNA-1"/>
    </source>
</evidence>
<name>A0A183E1G8_9BILA</name>
<gene>
    <name evidence="2" type="ORF">GPUH_LOCUS14809</name>
    <name evidence="3" type="ORF">GPUH_LOCUS14810</name>
</gene>
<evidence type="ECO:0000313" key="6">
    <source>
        <dbReference type="WBParaSite" id="GPUH_0001482901-mRNA-1"/>
    </source>
</evidence>
<dbReference type="EMBL" id="UYRT01081676">
    <property type="protein sequence ID" value="VDN24812.1"/>
    <property type="molecule type" value="Genomic_DNA"/>
</dbReference>